<keyword evidence="2" id="KW-1185">Reference proteome</keyword>
<proteinExistence type="predicted"/>
<dbReference type="STRING" id="161895.CPHO_09365"/>
<reference evidence="1 2" key="1">
    <citation type="submission" date="2014-08" db="EMBL/GenBank/DDBJ databases">
        <title>Complete genome sequence of Corynebacterium phocae M408/89/1(T)(=DSM 44612(T)), isolated from the common seal (Phoca vitulina).</title>
        <authorList>
            <person name="Ruckert C."/>
            <person name="Albersmeier A."/>
            <person name="Winkler A."/>
            <person name="Kalinowski J."/>
        </authorList>
    </citation>
    <scope>NUCLEOTIDE SEQUENCE [LARGE SCALE GENOMIC DNA]</scope>
    <source>
        <strain evidence="1 2">M408/89/1</strain>
    </source>
</reference>
<dbReference type="EMBL" id="CP009249">
    <property type="protein sequence ID" value="APT93058.1"/>
    <property type="molecule type" value="Genomic_DNA"/>
</dbReference>
<dbReference type="KEGG" id="cpho:CPHO_09365"/>
<gene>
    <name evidence="1" type="ORF">CPHO_09365</name>
</gene>
<evidence type="ECO:0000313" key="1">
    <source>
        <dbReference type="EMBL" id="APT93058.1"/>
    </source>
</evidence>
<dbReference type="Proteomes" id="UP000185491">
    <property type="component" value="Chromosome"/>
</dbReference>
<sequence>MPELGPFDESLAPDELFQPCRDIPVEVEDALGIEIDRNGPEYLMPGACLFTVNNWDSKGGALMIGTKPVSLQDWVTVLGLDVESEVPGFHGAVVTRNPVYVTEADCEALVETTRGTVGVAYTNVDLQPSGKTFCEVPARVLSELFRMED</sequence>
<protein>
    <submittedName>
        <fullName evidence="1">Uncharacterized protein</fullName>
    </submittedName>
</protein>
<dbReference type="AlphaFoldDB" id="A0A1L7D4J4"/>
<evidence type="ECO:0000313" key="2">
    <source>
        <dbReference type="Proteomes" id="UP000185491"/>
    </source>
</evidence>
<organism evidence="1 2">
    <name type="scientific">Corynebacterium phocae</name>
    <dbReference type="NCBI Taxonomy" id="161895"/>
    <lineage>
        <taxon>Bacteria</taxon>
        <taxon>Bacillati</taxon>
        <taxon>Actinomycetota</taxon>
        <taxon>Actinomycetes</taxon>
        <taxon>Mycobacteriales</taxon>
        <taxon>Corynebacteriaceae</taxon>
        <taxon>Corynebacterium</taxon>
    </lineage>
</organism>
<accession>A0A1L7D4J4</accession>
<name>A0A1L7D4J4_9CORY</name>